<dbReference type="Proteomes" id="UP000248066">
    <property type="component" value="Unassembled WGS sequence"/>
</dbReference>
<accession>A0A2W0HQ10</accession>
<feature type="transmembrane region" description="Helical" evidence="1">
    <location>
        <begin position="144"/>
        <end position="167"/>
    </location>
</feature>
<dbReference type="Pfam" id="PF07556">
    <property type="entry name" value="DUF1538"/>
    <property type="match status" value="1"/>
</dbReference>
<name>A0A2W0HQ10_9BACI</name>
<evidence type="ECO:0000256" key="1">
    <source>
        <dbReference type="SAM" id="Phobius"/>
    </source>
</evidence>
<protein>
    <recommendedName>
        <fullName evidence="4">DUF1538 domain-containing protein</fullName>
    </recommendedName>
</protein>
<sequence>MSHFFEQFKEVSMAILPMVLVVTVLQYTLIGLPHDIFIQFLIGVLFVGIGLFLFLVGVHIGLLPIGEMIGSTLPKIKKTWLIVAVGFFLGLVVTIAEPDVRVLAFQIDQVSDGAISNHLLVYTVAIGVALFVALAMIKMMLNLSFVHLLIGGYGLVFLLAIFTPAHFLPISFDAGGVTTGPMTVPFILALGVGVASVLRAKDGSRTSDGFGFVALASIGPILAVMILGVIFG</sequence>
<feature type="transmembrane region" description="Helical" evidence="1">
    <location>
        <begin position="119"/>
        <end position="137"/>
    </location>
</feature>
<evidence type="ECO:0008006" key="4">
    <source>
        <dbReference type="Google" id="ProtNLM"/>
    </source>
</evidence>
<gene>
    <name evidence="2" type="ORF">CR205_10320</name>
</gene>
<comment type="caution">
    <text evidence="2">The sequence shown here is derived from an EMBL/GenBank/DDBJ whole genome shotgun (WGS) entry which is preliminary data.</text>
</comment>
<proteinExistence type="predicted"/>
<evidence type="ECO:0000313" key="3">
    <source>
        <dbReference type="Proteomes" id="UP000248066"/>
    </source>
</evidence>
<keyword evidence="1" id="KW-0812">Transmembrane</keyword>
<dbReference type="OrthoDB" id="9805989at2"/>
<dbReference type="EMBL" id="PDOF01000001">
    <property type="protein sequence ID" value="PYZ98939.1"/>
    <property type="molecule type" value="Genomic_DNA"/>
</dbReference>
<keyword evidence="1" id="KW-0472">Membrane</keyword>
<dbReference type="RefSeq" id="WP_110519246.1">
    <property type="nucleotide sequence ID" value="NZ_PDOF01000001.1"/>
</dbReference>
<dbReference type="InterPro" id="IPR011435">
    <property type="entry name" value="UmpAB"/>
</dbReference>
<keyword evidence="3" id="KW-1185">Reference proteome</keyword>
<feature type="transmembrane region" description="Helical" evidence="1">
    <location>
        <begin position="79"/>
        <end position="96"/>
    </location>
</feature>
<feature type="transmembrane region" description="Helical" evidence="1">
    <location>
        <begin position="12"/>
        <end position="30"/>
    </location>
</feature>
<organism evidence="2 3">
    <name type="scientific">Alteribacter lacisalsi</name>
    <dbReference type="NCBI Taxonomy" id="2045244"/>
    <lineage>
        <taxon>Bacteria</taxon>
        <taxon>Bacillati</taxon>
        <taxon>Bacillota</taxon>
        <taxon>Bacilli</taxon>
        <taxon>Bacillales</taxon>
        <taxon>Bacillaceae</taxon>
        <taxon>Alteribacter</taxon>
    </lineage>
</organism>
<keyword evidence="1" id="KW-1133">Transmembrane helix</keyword>
<feature type="transmembrane region" description="Helical" evidence="1">
    <location>
        <begin position="210"/>
        <end position="231"/>
    </location>
</feature>
<dbReference type="AlphaFoldDB" id="A0A2W0HQ10"/>
<feature type="transmembrane region" description="Helical" evidence="1">
    <location>
        <begin position="179"/>
        <end position="198"/>
    </location>
</feature>
<feature type="transmembrane region" description="Helical" evidence="1">
    <location>
        <begin position="36"/>
        <end position="58"/>
    </location>
</feature>
<evidence type="ECO:0000313" key="2">
    <source>
        <dbReference type="EMBL" id="PYZ98939.1"/>
    </source>
</evidence>
<reference evidence="2 3" key="1">
    <citation type="submission" date="2017-10" db="EMBL/GenBank/DDBJ databases">
        <title>Bacillus sp. nov., a halophilic bacterium isolated from a Yangshapao Lake.</title>
        <authorList>
            <person name="Wang H."/>
        </authorList>
    </citation>
    <scope>NUCLEOTIDE SEQUENCE [LARGE SCALE GENOMIC DNA]</scope>
    <source>
        <strain evidence="2 3">YSP-3</strain>
    </source>
</reference>